<feature type="domain" description="AB hydrolase-1" evidence="3">
    <location>
        <begin position="50"/>
        <end position="214"/>
    </location>
</feature>
<evidence type="ECO:0000259" key="3">
    <source>
        <dbReference type="Pfam" id="PF00561"/>
    </source>
</evidence>
<dbReference type="EC" id="3.4.11.5" evidence="4"/>
<protein>
    <submittedName>
        <fullName evidence="4">Proline iminopeptidase</fullName>
        <ecNumber evidence="4">3.4.11.5</ecNumber>
    </submittedName>
</protein>
<evidence type="ECO:0000313" key="5">
    <source>
        <dbReference type="Proteomes" id="UP000035721"/>
    </source>
</evidence>
<organism evidence="4 5">
    <name type="scientific">Nostocoides japonicum T1-X7</name>
    <dbReference type="NCBI Taxonomy" id="1194083"/>
    <lineage>
        <taxon>Bacteria</taxon>
        <taxon>Bacillati</taxon>
        <taxon>Actinomycetota</taxon>
        <taxon>Actinomycetes</taxon>
        <taxon>Micrococcales</taxon>
        <taxon>Intrasporangiaceae</taxon>
        <taxon>Nostocoides</taxon>
    </lineage>
</organism>
<dbReference type="AlphaFoldDB" id="A0A077LXF4"/>
<dbReference type="Pfam" id="PF00561">
    <property type="entry name" value="Abhydrolase_1"/>
    <property type="match status" value="1"/>
</dbReference>
<comment type="similarity">
    <text evidence="1">Belongs to the peptidase S33 family.</text>
</comment>
<dbReference type="GO" id="GO:0006508">
    <property type="term" value="P:proteolysis"/>
    <property type="evidence" value="ECO:0007669"/>
    <property type="project" value="InterPro"/>
</dbReference>
<dbReference type="RefSeq" id="WP_048554468.1">
    <property type="nucleotide sequence ID" value="NZ_HF570958.1"/>
</dbReference>
<name>A0A077LXF4_9MICO</name>
<evidence type="ECO:0000313" key="4">
    <source>
        <dbReference type="EMBL" id="CCH77572.1"/>
    </source>
</evidence>
<dbReference type="SUPFAM" id="SSF53474">
    <property type="entry name" value="alpha/beta-Hydrolases"/>
    <property type="match status" value="1"/>
</dbReference>
<dbReference type="InterPro" id="IPR051601">
    <property type="entry name" value="Serine_prot/Carboxylest_S33"/>
</dbReference>
<evidence type="ECO:0000256" key="1">
    <source>
        <dbReference type="ARBA" id="ARBA00010088"/>
    </source>
</evidence>
<dbReference type="EMBL" id="CAJB01000115">
    <property type="protein sequence ID" value="CCH77572.1"/>
    <property type="molecule type" value="Genomic_DNA"/>
</dbReference>
<dbReference type="InterPro" id="IPR000073">
    <property type="entry name" value="AB_hydrolase_1"/>
</dbReference>
<dbReference type="InterPro" id="IPR002410">
    <property type="entry name" value="Peptidase_S33"/>
</dbReference>
<dbReference type="STRING" id="1194083.BN12_2010012"/>
<dbReference type="Proteomes" id="UP000035721">
    <property type="component" value="Unassembled WGS sequence"/>
</dbReference>
<keyword evidence="5" id="KW-1185">Reference proteome</keyword>
<reference evidence="4 5" key="1">
    <citation type="journal article" date="2013" name="ISME J.">
        <title>A metabolic model for members of the genus Tetrasphaera involved in enhanced biological phosphorus removal.</title>
        <authorList>
            <person name="Kristiansen R."/>
            <person name="Nguyen H.T.T."/>
            <person name="Saunders A.M."/>
            <person name="Nielsen J.L."/>
            <person name="Wimmer R."/>
            <person name="Le V.Q."/>
            <person name="McIlroy S.J."/>
            <person name="Petrovski S."/>
            <person name="Seviour R.J."/>
            <person name="Calteau A."/>
            <person name="Nielsen K.L."/>
            <person name="Nielsen P.H."/>
        </authorList>
    </citation>
    <scope>NUCLEOTIDE SEQUENCE [LARGE SCALE GENOMIC DNA]</scope>
    <source>
        <strain evidence="4 5">T1-X7</strain>
    </source>
</reference>
<evidence type="ECO:0000256" key="2">
    <source>
        <dbReference type="ARBA" id="ARBA00022801"/>
    </source>
</evidence>
<accession>A0A077LXF4</accession>
<sequence length="423" mass="46360">MAYDDGIPGLRLADHWVTAPLDHANPTGETIEVYAREVVGAEHARPHELPWLVFLQGGPGGASPRPVRREGWIDAAVERYRVLLLDQRGTGRSTPLTPARVTAMGSDEAVAAYAGHHRADAIVRDAELFRERLADGARWSTIGQSYGGFCTFVYLSLAPEGLERCLVTGGVPPIGLTAEEVYRRTWPRIVAKNREHHARWPGDRDRLREVAAVVREGRSVLPTGDPMTVDRLQALGIAFGMSTGSAEIHHLLGDAIAGGQLTPGFLAAVAERTAMVTQPLFALIHEPIYSEGPATAWAAERVRADVPEAARDAEDVLLIGEIIEPWRFVQESAMHPYAAAAEILAARADWGSLYDRERLSDNEVPVCAAVYYDDMYVDAHASLDVVGRAGRARAWVTNQYEHDGLRADAEVFRRLDRMSRGLA</sequence>
<dbReference type="InterPro" id="IPR029058">
    <property type="entry name" value="AB_hydrolase_fold"/>
</dbReference>
<dbReference type="GO" id="GO:0004177">
    <property type="term" value="F:aminopeptidase activity"/>
    <property type="evidence" value="ECO:0007669"/>
    <property type="project" value="UniProtKB-KW"/>
</dbReference>
<keyword evidence="4" id="KW-0031">Aminopeptidase</keyword>
<dbReference type="PANTHER" id="PTHR43248:SF2">
    <property type="entry name" value="PROLYL AMINOPEPTIDASE"/>
    <property type="match status" value="1"/>
</dbReference>
<dbReference type="OrthoDB" id="9796770at2"/>
<gene>
    <name evidence="4" type="primary">pip</name>
    <name evidence="4" type="ORF">BN12_2010012</name>
</gene>
<dbReference type="PRINTS" id="PR00793">
    <property type="entry name" value="PROAMNOPTASE"/>
</dbReference>
<dbReference type="Gene3D" id="3.40.50.1820">
    <property type="entry name" value="alpha/beta hydrolase"/>
    <property type="match status" value="1"/>
</dbReference>
<keyword evidence="2 4" id="KW-0378">Hydrolase</keyword>
<dbReference type="PANTHER" id="PTHR43248">
    <property type="entry name" value="2-SUCCINYL-6-HYDROXY-2,4-CYCLOHEXADIENE-1-CARBOXYLATE SYNTHASE"/>
    <property type="match status" value="1"/>
</dbReference>
<comment type="caution">
    <text evidence="4">The sequence shown here is derived from an EMBL/GenBank/DDBJ whole genome shotgun (WGS) entry which is preliminary data.</text>
</comment>
<keyword evidence="4" id="KW-0645">Protease</keyword>
<proteinExistence type="inferred from homology"/>